<dbReference type="OrthoDB" id="386729at2759"/>
<dbReference type="Pfam" id="PF05795">
    <property type="entry name" value="Plasmodium_Vir"/>
    <property type="match status" value="2"/>
</dbReference>
<dbReference type="VEuPathDB" id="PlasmoDB:PVW1_130054000"/>
<reference evidence="2" key="1">
    <citation type="submission" date="2016-07" db="EMBL/GenBank/DDBJ databases">
        <authorList>
            <consortium name="Pathogen Informatics"/>
        </authorList>
    </citation>
    <scope>NUCLEOTIDE SEQUENCE</scope>
</reference>
<dbReference type="InterPro" id="IPR008780">
    <property type="entry name" value="Plasmodium_Vir"/>
</dbReference>
<dbReference type="EMBL" id="FLZR02000064">
    <property type="protein sequence ID" value="VVA00271.1"/>
    <property type="molecule type" value="Genomic_DNA"/>
</dbReference>
<gene>
    <name evidence="2" type="ORF">PVP01_0009840</name>
</gene>
<accession>A0A565A610</accession>
<feature type="compositionally biased region" description="Polar residues" evidence="1">
    <location>
        <begin position="239"/>
        <end position="249"/>
    </location>
</feature>
<feature type="compositionally biased region" description="Basic and acidic residues" evidence="1">
    <location>
        <begin position="250"/>
        <end position="260"/>
    </location>
</feature>
<dbReference type="VEuPathDB" id="PlasmoDB:PVP01_0009840"/>
<proteinExistence type="predicted"/>
<organism evidence="2">
    <name type="scientific">Plasmodium vivax</name>
    <name type="common">malaria parasite P. vivax</name>
    <dbReference type="NCBI Taxonomy" id="5855"/>
    <lineage>
        <taxon>Eukaryota</taxon>
        <taxon>Sar</taxon>
        <taxon>Alveolata</taxon>
        <taxon>Apicomplexa</taxon>
        <taxon>Aconoidasida</taxon>
        <taxon>Haemosporida</taxon>
        <taxon>Plasmodiidae</taxon>
        <taxon>Plasmodium</taxon>
        <taxon>Plasmodium (Plasmodium)</taxon>
    </lineage>
</organism>
<feature type="region of interest" description="Disordered" evidence="1">
    <location>
        <begin position="234"/>
        <end position="263"/>
    </location>
</feature>
<dbReference type="VEuPathDB" id="PlasmoDB:PVPAM_000018600"/>
<evidence type="ECO:0000313" key="2">
    <source>
        <dbReference type="EMBL" id="VVA00271.1"/>
    </source>
</evidence>
<protein>
    <submittedName>
        <fullName evidence="2">VIR protein</fullName>
    </submittedName>
</protein>
<sequence length="346" mass="39924">MSDHDNFSSLFDYDLLSPGELISDHFYENLDAYTEQRGFDKYCKSLQNLKRGGQVFRICTVLLNFLKIKYSNAGKQDDEYDVCGLLNYWVYSRLQTIYGDNDDSKIFEAFGKLQGIWSDFIYNELRKINPNVCEHISNIAVQYDWQKRQELLNYCVDVNNLIRTPNINPESCNKYYEYIKSKTDLYNEYELLCDSANKDKCPMFFNKCRNYKPEDVLHTLRCPTVMEKFRPAAAKASQEGDTYSSSETNSEGRDGRKMPHDAPILSGKSNNVRMYGNVLLGVVATSMTSGALYRFTPLGGIIRNGLGWNKNNMRNFNGGDIRLYDYASESFNPYPGEEHYIGYHPA</sequence>
<dbReference type="VEuPathDB" id="PlasmoDB:PVX_005580"/>
<name>A0A565A610_PLAVI</name>
<evidence type="ECO:0000256" key="1">
    <source>
        <dbReference type="SAM" id="MobiDB-lite"/>
    </source>
</evidence>
<dbReference type="Proteomes" id="UP000220605">
    <property type="component" value="Unassembled WGS sequence"/>
</dbReference>
<dbReference type="AlphaFoldDB" id="A0A565A610"/>